<organism evidence="2 3">
    <name type="scientific">Tahibacter aquaticus</name>
    <dbReference type="NCBI Taxonomy" id="520092"/>
    <lineage>
        <taxon>Bacteria</taxon>
        <taxon>Pseudomonadati</taxon>
        <taxon>Pseudomonadota</taxon>
        <taxon>Gammaproteobacteria</taxon>
        <taxon>Lysobacterales</taxon>
        <taxon>Rhodanobacteraceae</taxon>
        <taxon>Tahibacter</taxon>
    </lineage>
</organism>
<feature type="transmembrane region" description="Helical" evidence="1">
    <location>
        <begin position="17"/>
        <end position="36"/>
    </location>
</feature>
<dbReference type="RefSeq" id="WP_133820030.1">
    <property type="nucleotide sequence ID" value="NZ_SNZH01000011.1"/>
</dbReference>
<accession>A0A4R6YT46</accession>
<evidence type="ECO:0000313" key="2">
    <source>
        <dbReference type="EMBL" id="TDR41287.1"/>
    </source>
</evidence>
<keyword evidence="1" id="KW-0472">Membrane</keyword>
<protein>
    <submittedName>
        <fullName evidence="2">Uncharacterized protein</fullName>
    </submittedName>
</protein>
<proteinExistence type="predicted"/>
<keyword evidence="3" id="KW-1185">Reference proteome</keyword>
<dbReference type="Proteomes" id="UP000295293">
    <property type="component" value="Unassembled WGS sequence"/>
</dbReference>
<name>A0A4R6YT46_9GAMM</name>
<evidence type="ECO:0000256" key="1">
    <source>
        <dbReference type="SAM" id="Phobius"/>
    </source>
</evidence>
<sequence length="117" mass="12886">MNQPPIASLPATPESTLIARLIAGWLCIGLAGVALLPEARAHSAQFGWTAYWLVGAPLLMWAMQRRQLLAAHARAILVGLCMRRATDVAGAGSPFDRRQGWRHVRSRPQARRLIAKR</sequence>
<reference evidence="2 3" key="1">
    <citation type="submission" date="2019-03" db="EMBL/GenBank/DDBJ databases">
        <title>Genomic Encyclopedia of Type Strains, Phase IV (KMG-IV): sequencing the most valuable type-strain genomes for metagenomic binning, comparative biology and taxonomic classification.</title>
        <authorList>
            <person name="Goeker M."/>
        </authorList>
    </citation>
    <scope>NUCLEOTIDE SEQUENCE [LARGE SCALE GENOMIC DNA]</scope>
    <source>
        <strain evidence="2 3">DSM 21667</strain>
    </source>
</reference>
<evidence type="ECO:0000313" key="3">
    <source>
        <dbReference type="Proteomes" id="UP000295293"/>
    </source>
</evidence>
<keyword evidence="1" id="KW-0812">Transmembrane</keyword>
<gene>
    <name evidence="2" type="ORF">DFR29_111201</name>
</gene>
<comment type="caution">
    <text evidence="2">The sequence shown here is derived from an EMBL/GenBank/DDBJ whole genome shotgun (WGS) entry which is preliminary data.</text>
</comment>
<dbReference type="EMBL" id="SNZH01000011">
    <property type="protein sequence ID" value="TDR41287.1"/>
    <property type="molecule type" value="Genomic_DNA"/>
</dbReference>
<dbReference type="OrthoDB" id="5988656at2"/>
<feature type="transmembrane region" description="Helical" evidence="1">
    <location>
        <begin position="48"/>
        <end position="64"/>
    </location>
</feature>
<keyword evidence="1" id="KW-1133">Transmembrane helix</keyword>
<dbReference type="AlphaFoldDB" id="A0A4R6YT46"/>